<protein>
    <submittedName>
        <fullName evidence="1">Uncharacterized protein</fullName>
    </submittedName>
</protein>
<dbReference type="RefSeq" id="WP_090985775.1">
    <property type="nucleotide sequence ID" value="NZ_FOJM01000014.1"/>
</dbReference>
<evidence type="ECO:0000313" key="1">
    <source>
        <dbReference type="EMBL" id="SFA54979.1"/>
    </source>
</evidence>
<accession>A0A1I0TT71</accession>
<reference evidence="2" key="1">
    <citation type="submission" date="2016-10" db="EMBL/GenBank/DDBJ databases">
        <authorList>
            <person name="Varghese N."/>
            <person name="Submissions S."/>
        </authorList>
    </citation>
    <scope>NUCLEOTIDE SEQUENCE [LARGE SCALE GENOMIC DNA]</scope>
    <source>
        <strain evidence="2">DSM 18130</strain>
    </source>
</reference>
<name>A0A1I0TT71_9SPHI</name>
<proteinExistence type="predicted"/>
<organism evidence="1 2">
    <name type="scientific">Pedobacter suwonensis</name>
    <dbReference type="NCBI Taxonomy" id="332999"/>
    <lineage>
        <taxon>Bacteria</taxon>
        <taxon>Pseudomonadati</taxon>
        <taxon>Bacteroidota</taxon>
        <taxon>Sphingobacteriia</taxon>
        <taxon>Sphingobacteriales</taxon>
        <taxon>Sphingobacteriaceae</taxon>
        <taxon>Pedobacter</taxon>
    </lineage>
</organism>
<dbReference type="Proteomes" id="UP000198836">
    <property type="component" value="Unassembled WGS sequence"/>
</dbReference>
<dbReference type="EMBL" id="FOJM01000014">
    <property type="protein sequence ID" value="SFA54979.1"/>
    <property type="molecule type" value="Genomic_DNA"/>
</dbReference>
<dbReference type="OrthoDB" id="822368at2"/>
<keyword evidence="2" id="KW-1185">Reference proteome</keyword>
<dbReference type="STRING" id="332999.SAMN04488511_11456"/>
<gene>
    <name evidence="1" type="ORF">SAMN04488511_11456</name>
</gene>
<dbReference type="AlphaFoldDB" id="A0A1I0TT71"/>
<sequence>MRALILSLASFFCIQISEAQQKALNIPAIHQLVSDSKNEHERQSTARDRQAVNSINEEANRTLLARFKNRYRELQSHFNSIGTAIDLLDIGTRAAPMVSQIAKDQYSLYELAGKTPELLPFVLQTEIDLLEKSRNLLYYLAGLTASLGAVNQMKSSDRRILFDHIISELSNLRNLAVGLVQTFNYGNIFASIRKANPFSGYVEMDRAIVKDILQNAKYLKK</sequence>
<evidence type="ECO:0000313" key="2">
    <source>
        <dbReference type="Proteomes" id="UP000198836"/>
    </source>
</evidence>